<sequence length="1557" mass="172954">MINDFFNDETDINPLDGDVGIEANVGISFEFEELDDDLNQTLDVAIVRGITYTTETEDDSGDETYVWGVNTQFPANETPDTYNLTVIIEEFIFTIGPDGGGIGINPGDVDYVNAPYEITIEMNNKTEEPNNNGIDSLDVTIGYLKYNWSSGTTANPGDALEEITFIKVDLDNPRGKIPQKISVRIVSETIQNNVERDAVEVYARPSETTSPSETNKKFNLGFQYYEYNLHPDEDEDTFLSHIVADITGVPVCSIEESGEEVCLDELNMQNAAFWLEVRNETTADRNWTVVEFHATESIDSIVYGDYEYYTEDGRGATWSDHDYRLFTGLEIQNMPESLVLEGNLKLDETGGSNIPVNNDDEDLNANLVGGFISDVLLGLAGRIVYIGDLLRSIPKAVLQSTIGEGDGEVAARIRDRQNKPTYIDHLFIYLTSDRYLEMSDGSNDDYFAIYNESAYLGANSPSNRSAISLKNQDYSFSVRVTDVGDIDFYSRNGITNISLSMKPEREKPFRVYFEGIDDLGETSHWANITLSNVPTNTTFNMDNGNLVYASGEDGGEIIEHITFTSFATGIYSYVRLEHLPGSAEIVSANGNLRLITDSWFNFTFAITNVTENEKATVWIWDHSDYNGSSVMLYQNNMGLANETASLSGNLVWLQALRLDDDGSGELADFKINHMKSVQFKVGAVDDTSYEEDYRGLNAYVFIDSLPAEIVVTVPILDADGIISSDATEVNNLQDIAIFIEALADIGTALVNVVAGLSVNLVTNVESFETVARFLYNMEEEVAITAWVDKGNIDLLDEEPKWVEGLWSSQKDIEGETILAARILLRGLPQAVDVNYTSKGDKIDLELSLEDFNYRDTVDYVIFREEGIIGPRVTAFIEEIPQGLDLELKADLIVNGTVDNLTLKGDLNLTTNQPVGPIYLVIEQLEDENPYRIEAAIPKLPSSMAIGMDIHDDLLEFNITANMPIDEVVLEIELGDYEGLESKWVEGISLDMSDEGGMSMKAYLRGISPKIGITIWDPVDEGAKVDVLLEDFNNDSPAMEMLLIDVNNFANKSVLVRIDELPENFDMNASIFLDDQDYENAPIVGNITVESNKELGSIYALIEEDTTGNKLELAVPDLPERMNLDVSLSDDLDIDFSSSSAPSKVILAIDSGNTSDIKTEWTHGIVLKQTDAGDSVRLYLEGTVTSAKLKTEFGEPDKINLELGDWSPVTPWISLDLDRGENETGIELFLDEVGMNNNIDAFFQTGKTCTDELSTFCQGRELDAVFDIHQTGGIGRSYLRTHNQTRPSMNEVYFSKVPKDLRSDIIVGKEIDIIYEADGQMDYIWVKTANRDYGKWRSAQAIVHDVPESFHMGINPNYEFDMDKAFIFQGFPDVFVTTSSPQIDILLKVDEGYTGGHSGTLMDVTNVGDNTTMRLEGINYIIDSPEGIEKAYMQVTNSPATPEFYLDYMVFYANDVNHVEIKPNQIFGLYPVFELANADGGELSFAIGGELKLGPIKLKTSAVLMDLRVKSVGGHHILPTWLGVQKNGMDTELGENEKHYILPEPGTSFIASLEATIL</sequence>
<name>A0A075FTD9_9EURY</name>
<organism evidence="1">
    <name type="scientific">uncultured marine group II/III euryarchaeote AD1000_49_E05</name>
    <dbReference type="NCBI Taxonomy" id="1457779"/>
    <lineage>
        <taxon>Archaea</taxon>
        <taxon>Methanobacteriati</taxon>
        <taxon>Methanobacteriota</taxon>
        <taxon>environmental samples</taxon>
    </lineage>
</organism>
<accession>A0A075FTD9</accession>
<evidence type="ECO:0000313" key="1">
    <source>
        <dbReference type="EMBL" id="AIE94613.1"/>
    </source>
</evidence>
<proteinExistence type="predicted"/>
<dbReference type="EMBL" id="KF900426">
    <property type="protein sequence ID" value="AIE94613.1"/>
    <property type="molecule type" value="Genomic_DNA"/>
</dbReference>
<protein>
    <submittedName>
        <fullName evidence="1">Uncharacterized protein</fullName>
    </submittedName>
</protein>
<reference evidence="1" key="1">
    <citation type="journal article" date="2014" name="Genome Biol. Evol.">
        <title>Pangenome evidence for extensive interdomain horizontal transfer affecting lineage core and shell genes in uncultured planktonic thaumarchaeota and euryarchaeota.</title>
        <authorList>
            <person name="Deschamps P."/>
            <person name="Zivanovic Y."/>
            <person name="Moreira D."/>
            <person name="Rodriguez-Valera F."/>
            <person name="Lopez-Garcia P."/>
        </authorList>
    </citation>
    <scope>NUCLEOTIDE SEQUENCE</scope>
</reference>